<protein>
    <submittedName>
        <fullName evidence="4">Alkaline phosphatase synthesis transcriptional regulatory protein PhoP</fullName>
    </submittedName>
</protein>
<dbReference type="RefSeq" id="WP_175108523.1">
    <property type="nucleotide sequence ID" value="NZ_CADIKM010000143.1"/>
</dbReference>
<proteinExistence type="predicted"/>
<name>A0A6S7BPS3_9BURK</name>
<reference evidence="4 5" key="1">
    <citation type="submission" date="2020-04" db="EMBL/GenBank/DDBJ databases">
        <authorList>
            <person name="De Canck E."/>
        </authorList>
    </citation>
    <scope>NUCLEOTIDE SEQUENCE [LARGE SCALE GENOMIC DNA]</scope>
    <source>
        <strain evidence="4 5">LMG 28138</strain>
    </source>
</reference>
<evidence type="ECO:0000313" key="4">
    <source>
        <dbReference type="EMBL" id="CAB3808700.1"/>
    </source>
</evidence>
<evidence type="ECO:0000256" key="1">
    <source>
        <dbReference type="ARBA" id="ARBA00022553"/>
    </source>
</evidence>
<evidence type="ECO:0000256" key="2">
    <source>
        <dbReference type="PROSITE-ProRule" id="PRU00169"/>
    </source>
</evidence>
<dbReference type="Gene3D" id="3.40.50.2300">
    <property type="match status" value="1"/>
</dbReference>
<dbReference type="SMART" id="SM00448">
    <property type="entry name" value="REC"/>
    <property type="match status" value="1"/>
</dbReference>
<dbReference type="InterPro" id="IPR050595">
    <property type="entry name" value="Bact_response_regulator"/>
</dbReference>
<dbReference type="PANTHER" id="PTHR44591">
    <property type="entry name" value="STRESS RESPONSE REGULATOR PROTEIN 1"/>
    <property type="match status" value="1"/>
</dbReference>
<sequence>MKTILVVEDELNIVTTWKRGLQLEGYRVLTASNGRQGLFAANGGKPDLVITDWSMPIMCGVEFFRHLKQKREFARIPIILTSADPLDPADAAVGDGFLLKPVSMEMLLASVRRLLNPCS</sequence>
<dbReference type="InterPro" id="IPR011006">
    <property type="entry name" value="CheY-like_superfamily"/>
</dbReference>
<dbReference type="GO" id="GO:0000160">
    <property type="term" value="P:phosphorelay signal transduction system"/>
    <property type="evidence" value="ECO:0007669"/>
    <property type="project" value="InterPro"/>
</dbReference>
<dbReference type="PANTHER" id="PTHR44591:SF3">
    <property type="entry name" value="RESPONSE REGULATORY DOMAIN-CONTAINING PROTEIN"/>
    <property type="match status" value="1"/>
</dbReference>
<dbReference type="InterPro" id="IPR001789">
    <property type="entry name" value="Sig_transdc_resp-reg_receiver"/>
</dbReference>
<dbReference type="EMBL" id="CADIKM010000143">
    <property type="protein sequence ID" value="CAB3808700.1"/>
    <property type="molecule type" value="Genomic_DNA"/>
</dbReference>
<keyword evidence="5" id="KW-1185">Reference proteome</keyword>
<dbReference type="SUPFAM" id="SSF52172">
    <property type="entry name" value="CheY-like"/>
    <property type="match status" value="1"/>
</dbReference>
<feature type="domain" description="Response regulatory" evidence="3">
    <location>
        <begin position="3"/>
        <end position="115"/>
    </location>
</feature>
<gene>
    <name evidence="4" type="primary">phoP</name>
    <name evidence="4" type="ORF">LMG28138_06062</name>
</gene>
<dbReference type="AlphaFoldDB" id="A0A6S7BPS3"/>
<evidence type="ECO:0000259" key="3">
    <source>
        <dbReference type="PROSITE" id="PS50110"/>
    </source>
</evidence>
<keyword evidence="1 2" id="KW-0597">Phosphoprotein</keyword>
<organism evidence="4 5">
    <name type="scientific">Pararobbsia alpina</name>
    <dbReference type="NCBI Taxonomy" id="621374"/>
    <lineage>
        <taxon>Bacteria</taxon>
        <taxon>Pseudomonadati</taxon>
        <taxon>Pseudomonadota</taxon>
        <taxon>Betaproteobacteria</taxon>
        <taxon>Burkholderiales</taxon>
        <taxon>Burkholderiaceae</taxon>
        <taxon>Pararobbsia</taxon>
    </lineage>
</organism>
<accession>A0A6S7BPS3</accession>
<dbReference type="Proteomes" id="UP000494115">
    <property type="component" value="Unassembled WGS sequence"/>
</dbReference>
<dbReference type="Pfam" id="PF00072">
    <property type="entry name" value="Response_reg"/>
    <property type="match status" value="1"/>
</dbReference>
<evidence type="ECO:0000313" key="5">
    <source>
        <dbReference type="Proteomes" id="UP000494115"/>
    </source>
</evidence>
<dbReference type="PROSITE" id="PS50110">
    <property type="entry name" value="RESPONSE_REGULATORY"/>
    <property type="match status" value="1"/>
</dbReference>
<feature type="modified residue" description="4-aspartylphosphate" evidence="2">
    <location>
        <position position="52"/>
    </location>
</feature>